<dbReference type="Proteomes" id="UP000092993">
    <property type="component" value="Unassembled WGS sequence"/>
</dbReference>
<reference evidence="1 2" key="1">
    <citation type="submission" date="2016-03" db="EMBL/GenBank/DDBJ databases">
        <title>Whole genome sequencing of Grifola frondosa 9006-11.</title>
        <authorList>
            <person name="Min B."/>
            <person name="Park H."/>
            <person name="Kim J.-G."/>
            <person name="Cho H."/>
            <person name="Oh Y.-L."/>
            <person name="Kong W.-S."/>
            <person name="Choi I.-G."/>
        </authorList>
    </citation>
    <scope>NUCLEOTIDE SEQUENCE [LARGE SCALE GENOMIC DNA]</scope>
    <source>
        <strain evidence="1 2">9006-11</strain>
    </source>
</reference>
<dbReference type="OrthoDB" id="3360032at2759"/>
<organism evidence="1 2">
    <name type="scientific">Grifola frondosa</name>
    <name type="common">Maitake</name>
    <name type="synonym">Polyporus frondosus</name>
    <dbReference type="NCBI Taxonomy" id="5627"/>
    <lineage>
        <taxon>Eukaryota</taxon>
        <taxon>Fungi</taxon>
        <taxon>Dikarya</taxon>
        <taxon>Basidiomycota</taxon>
        <taxon>Agaricomycotina</taxon>
        <taxon>Agaricomycetes</taxon>
        <taxon>Polyporales</taxon>
        <taxon>Grifolaceae</taxon>
        <taxon>Grifola</taxon>
    </lineage>
</organism>
<evidence type="ECO:0000313" key="1">
    <source>
        <dbReference type="EMBL" id="OBZ68591.1"/>
    </source>
</evidence>
<proteinExistence type="predicted"/>
<dbReference type="STRING" id="5627.A0A1C7LUY1"/>
<name>A0A1C7LUY1_GRIFR</name>
<accession>A0A1C7LUY1</accession>
<dbReference type="EMBL" id="LUGG01000020">
    <property type="protein sequence ID" value="OBZ68591.1"/>
    <property type="molecule type" value="Genomic_DNA"/>
</dbReference>
<sequence>MYAFLYTCLFETRPLRCNATSQVFTYRTQALDYQNMRNLGLAVLYLCLSVMSSFPQARANTEIVNFAASPGRDVSLPLIDWPVLRYGAAESLWKVQPAPLHTPLASVCAQGSGFPTKSCPNEIWVILDLDNPEWESYSKFTLRLSWPASSPADFSIQIYSPESLAEFISEREASFRNTDNILQSATRRNCCASENGNSGRPCSRQTKMTETPQLGVLRPYMLR</sequence>
<protein>
    <submittedName>
        <fullName evidence="1">Uncharacterized protein</fullName>
    </submittedName>
</protein>
<keyword evidence="2" id="KW-1185">Reference proteome</keyword>
<comment type="caution">
    <text evidence="1">The sequence shown here is derived from an EMBL/GenBank/DDBJ whole genome shotgun (WGS) entry which is preliminary data.</text>
</comment>
<evidence type="ECO:0000313" key="2">
    <source>
        <dbReference type="Proteomes" id="UP000092993"/>
    </source>
</evidence>
<dbReference type="AlphaFoldDB" id="A0A1C7LUY1"/>
<gene>
    <name evidence="1" type="ORF">A0H81_11550</name>
</gene>